<dbReference type="AlphaFoldDB" id="A0ABD5V2F5"/>
<dbReference type="EMBL" id="JBHSXQ010000002">
    <property type="protein sequence ID" value="MFC6905209.1"/>
    <property type="molecule type" value="Genomic_DNA"/>
</dbReference>
<reference evidence="1 2" key="1">
    <citation type="journal article" date="2019" name="Int. J. Syst. Evol. Microbiol.">
        <title>The Global Catalogue of Microorganisms (GCM) 10K type strain sequencing project: providing services to taxonomists for standard genome sequencing and annotation.</title>
        <authorList>
            <consortium name="The Broad Institute Genomics Platform"/>
            <consortium name="The Broad Institute Genome Sequencing Center for Infectious Disease"/>
            <person name="Wu L."/>
            <person name="Ma J."/>
        </authorList>
    </citation>
    <scope>NUCLEOTIDE SEQUENCE [LARGE SCALE GENOMIC DNA]</scope>
    <source>
        <strain evidence="1 2">CGMCC 1.3240</strain>
    </source>
</reference>
<accession>A0ABD5V2F5</accession>
<evidence type="ECO:0000313" key="2">
    <source>
        <dbReference type="Proteomes" id="UP001596312"/>
    </source>
</evidence>
<gene>
    <name evidence="1" type="ORF">ACFQGH_08360</name>
</gene>
<evidence type="ECO:0000313" key="1">
    <source>
        <dbReference type="EMBL" id="MFC6905209.1"/>
    </source>
</evidence>
<evidence type="ECO:0008006" key="3">
    <source>
        <dbReference type="Google" id="ProtNLM"/>
    </source>
</evidence>
<comment type="caution">
    <text evidence="1">The sequence shown here is derived from an EMBL/GenBank/DDBJ whole genome shotgun (WGS) entry which is preliminary data.</text>
</comment>
<sequence length="101" mass="11755">MWGPHNQGQRTVTCIACGSSVGRSEAREYDKYGDRWDRDGKEFEHLCKGCYRDLCHQPREELEGLLVEINAGSHPQAEFLSWYCALVEERYGSVSERERER</sequence>
<protein>
    <recommendedName>
        <fullName evidence="3">Small CPxCG-related zinc finger protein</fullName>
    </recommendedName>
</protein>
<dbReference type="InterPro" id="IPR055984">
    <property type="entry name" value="DUF7562"/>
</dbReference>
<proteinExistence type="predicted"/>
<dbReference type="Proteomes" id="UP001596312">
    <property type="component" value="Unassembled WGS sequence"/>
</dbReference>
<name>A0ABD5V2F5_9EURY</name>
<keyword evidence="2" id="KW-1185">Reference proteome</keyword>
<dbReference type="RefSeq" id="WP_340603723.1">
    <property type="nucleotide sequence ID" value="NZ_JBBMXV010000002.1"/>
</dbReference>
<dbReference type="Pfam" id="PF24443">
    <property type="entry name" value="DUF7562"/>
    <property type="match status" value="1"/>
</dbReference>
<organism evidence="1 2">
    <name type="scientific">Halalkalicoccus tibetensis</name>
    <dbReference type="NCBI Taxonomy" id="175632"/>
    <lineage>
        <taxon>Archaea</taxon>
        <taxon>Methanobacteriati</taxon>
        <taxon>Methanobacteriota</taxon>
        <taxon>Stenosarchaea group</taxon>
        <taxon>Halobacteria</taxon>
        <taxon>Halobacteriales</taxon>
        <taxon>Halococcaceae</taxon>
        <taxon>Halalkalicoccus</taxon>
    </lineage>
</organism>